<dbReference type="NCBIfam" id="TIGR00564">
    <property type="entry name" value="trpE_most"/>
    <property type="match status" value="1"/>
</dbReference>
<reference evidence="18 20" key="1">
    <citation type="submission" date="2020-07" db="EMBL/GenBank/DDBJ databases">
        <authorList>
            <person name="Teixeira M."/>
        </authorList>
    </citation>
    <scope>NUCLEOTIDE SEQUENCE</scope>
    <source>
        <strain evidence="19">3</strain>
        <strain evidence="18">Xanthomonas arboricola pv. juglandis CPBF 427</strain>
    </source>
</reference>
<protein>
    <recommendedName>
        <fullName evidence="6 15">Anthranilate synthase component 1</fullName>
        <ecNumber evidence="5 15">4.1.3.27</ecNumber>
    </recommendedName>
</protein>
<organism evidence="18">
    <name type="scientific">Xanthomonas campestris pv. juglandis</name>
    <name type="common">Xanthomonas arboricola pv. juglandis</name>
    <dbReference type="NCBI Taxonomy" id="195709"/>
    <lineage>
        <taxon>Bacteria</taxon>
        <taxon>Pseudomonadati</taxon>
        <taxon>Pseudomonadota</taxon>
        <taxon>Gammaproteobacteria</taxon>
        <taxon>Lysobacterales</taxon>
        <taxon>Lysobacteraceae</taxon>
        <taxon>Xanthomonas</taxon>
    </lineage>
</organism>
<keyword evidence="8 15" id="KW-0479">Metal-binding</keyword>
<evidence type="ECO:0000256" key="11">
    <source>
        <dbReference type="ARBA" id="ARBA00023141"/>
    </source>
</evidence>
<dbReference type="InterPro" id="IPR015890">
    <property type="entry name" value="Chorismate_C"/>
</dbReference>
<dbReference type="GO" id="GO:0004049">
    <property type="term" value="F:anthranilate synthase activity"/>
    <property type="evidence" value="ECO:0007669"/>
    <property type="project" value="UniProtKB-EC"/>
</dbReference>
<dbReference type="OrthoDB" id="9803598at2"/>
<comment type="cofactor">
    <cofactor evidence="1 15">
        <name>Mg(2+)</name>
        <dbReference type="ChEBI" id="CHEBI:18420"/>
    </cofactor>
</comment>
<dbReference type="InterPro" id="IPR006805">
    <property type="entry name" value="Anth_synth_I_N"/>
</dbReference>
<sequence length="491" mass="54272">MITAEQFQRQAAEGHTRIPVVREVLSDLDTPLSVYLKLADGPYTYLFESVEGGERFGRYSIIGLPARRVYSFRGHTLEVGEHGEVLETREVADPLAEVDALRAEHSVPQLDGLPGFTGGLVGWFGFECIQYIEPRLGSGDKPDELGTPDILLMLSEELAVFDNLKDRLYLIVHADPRQPQAYVRANRRLDELAHRLRQGGAGYPQAQVSDAIDESDFHSSFTREEYHAVVRKAQEYVRAGDIFQVVPSQRLRVPFRARPVDVYRALRALNPSPYMYFLDVGGTQVVGSSPEILARLRDGVVTVRPIAGTRPRGATPELDKALEVELLADPKERAEHVMLIDLGRNDVGRVAEPGTVKVGEQFVIERYSHVMHIVSEVTGTLKAGLNYSDVLRATFPAGTVSGAPKIRALEIIRELEPVKRNVYSGAVGYIGWHGDADTAIAIRTAVIQDGYLYVQAGGGVVYDSDPDLEWQETMNKGRALFRAVAQAAKGL</sequence>
<dbReference type="SUPFAM" id="SSF56322">
    <property type="entry name" value="ADC synthase"/>
    <property type="match status" value="1"/>
</dbReference>
<accession>A0A7U7DIH2</accession>
<feature type="domain" description="Chorismate-utilising enzyme C-terminal" evidence="16">
    <location>
        <begin position="223"/>
        <end position="476"/>
    </location>
</feature>
<dbReference type="PANTHER" id="PTHR11236:SF48">
    <property type="entry name" value="ISOCHORISMATE SYNTHASE MENF"/>
    <property type="match status" value="1"/>
</dbReference>
<dbReference type="InterPro" id="IPR005801">
    <property type="entry name" value="ADC_synthase"/>
</dbReference>
<dbReference type="Pfam" id="PF00425">
    <property type="entry name" value="Chorismate_bind"/>
    <property type="match status" value="1"/>
</dbReference>
<evidence type="ECO:0000256" key="4">
    <source>
        <dbReference type="ARBA" id="ARBA00011575"/>
    </source>
</evidence>
<evidence type="ECO:0000256" key="13">
    <source>
        <dbReference type="ARBA" id="ARBA00025634"/>
    </source>
</evidence>
<dbReference type="EMBL" id="LR861807">
    <property type="protein sequence ID" value="CAD1797336.1"/>
    <property type="molecule type" value="Genomic_DNA"/>
</dbReference>
<evidence type="ECO:0000256" key="6">
    <source>
        <dbReference type="ARBA" id="ARBA00020653"/>
    </source>
</evidence>
<evidence type="ECO:0000256" key="2">
    <source>
        <dbReference type="ARBA" id="ARBA00004873"/>
    </source>
</evidence>
<comment type="catalytic activity">
    <reaction evidence="14 15">
        <text>chorismate + L-glutamine = anthranilate + pyruvate + L-glutamate + H(+)</text>
        <dbReference type="Rhea" id="RHEA:21732"/>
        <dbReference type="ChEBI" id="CHEBI:15361"/>
        <dbReference type="ChEBI" id="CHEBI:15378"/>
        <dbReference type="ChEBI" id="CHEBI:16567"/>
        <dbReference type="ChEBI" id="CHEBI:29748"/>
        <dbReference type="ChEBI" id="CHEBI:29985"/>
        <dbReference type="ChEBI" id="CHEBI:58359"/>
        <dbReference type="EC" id="4.1.3.27"/>
    </reaction>
</comment>
<evidence type="ECO:0000256" key="15">
    <source>
        <dbReference type="RuleBase" id="RU364045"/>
    </source>
</evidence>
<comment type="similarity">
    <text evidence="3 15">Belongs to the anthranilate synthase component I family.</text>
</comment>
<dbReference type="EMBL" id="LR824643">
    <property type="protein sequence ID" value="CAD0343082.1"/>
    <property type="molecule type" value="Genomic_DNA"/>
</dbReference>
<dbReference type="PRINTS" id="PR00095">
    <property type="entry name" value="ANTSNTHASEI"/>
</dbReference>
<comment type="function">
    <text evidence="13 15">Part of a heterotetrameric complex that catalyzes the two-step biosynthesis of anthranilate, an intermediate in the biosynthesis of L-tryptophan. In the first step, the glutamine-binding beta subunit (TrpG) of anthranilate synthase (AS) provides the glutamine amidotransferase activity which generates ammonia as a substrate that, along with chorismate, is used in the second step, catalyzed by the large alpha subunit of AS (TrpE) to produce anthranilate. In the absence of TrpG, TrpE can synthesize anthranilate directly from chorismate and high concentrations of ammonia.</text>
</comment>
<evidence type="ECO:0000313" key="18">
    <source>
        <dbReference type="EMBL" id="CAD0343082.1"/>
    </source>
</evidence>
<dbReference type="InterPro" id="IPR019999">
    <property type="entry name" value="Anth_synth_I-like"/>
</dbReference>
<keyword evidence="12 15" id="KW-0456">Lyase</keyword>
<comment type="subunit">
    <text evidence="4 15">Heterotetramer consisting of two non-identical subunits: a beta subunit (TrpG) and a large alpha subunit (TrpE).</text>
</comment>
<evidence type="ECO:0000259" key="16">
    <source>
        <dbReference type="Pfam" id="PF00425"/>
    </source>
</evidence>
<evidence type="ECO:0000256" key="9">
    <source>
        <dbReference type="ARBA" id="ARBA00022822"/>
    </source>
</evidence>
<dbReference type="InterPro" id="IPR005256">
    <property type="entry name" value="Anth_synth_I_PabB"/>
</dbReference>
<evidence type="ECO:0000313" key="19">
    <source>
        <dbReference type="EMBL" id="CAD1797336.1"/>
    </source>
</evidence>
<name>A0A7U7DIH2_XANCJ</name>
<evidence type="ECO:0000256" key="7">
    <source>
        <dbReference type="ARBA" id="ARBA00022605"/>
    </source>
</evidence>
<dbReference type="Gene3D" id="3.60.120.10">
    <property type="entry name" value="Anthranilate synthase"/>
    <property type="match status" value="1"/>
</dbReference>
<dbReference type="PANTHER" id="PTHR11236">
    <property type="entry name" value="AMINOBENZOATE/ANTHRANILATE SYNTHASE"/>
    <property type="match status" value="1"/>
</dbReference>
<evidence type="ECO:0000256" key="10">
    <source>
        <dbReference type="ARBA" id="ARBA00022842"/>
    </source>
</evidence>
<evidence type="ECO:0000313" key="20">
    <source>
        <dbReference type="Proteomes" id="UP000514411"/>
    </source>
</evidence>
<keyword evidence="11 15" id="KW-0057">Aromatic amino acid biosynthesis</keyword>
<dbReference type="UniPathway" id="UPA00035">
    <property type="reaction ID" value="UER00040"/>
</dbReference>
<dbReference type="Pfam" id="PF04715">
    <property type="entry name" value="Anth_synt_I_N"/>
    <property type="match status" value="1"/>
</dbReference>
<evidence type="ECO:0000256" key="1">
    <source>
        <dbReference type="ARBA" id="ARBA00001946"/>
    </source>
</evidence>
<evidence type="ECO:0000256" key="3">
    <source>
        <dbReference type="ARBA" id="ARBA00009562"/>
    </source>
</evidence>
<keyword evidence="7 15" id="KW-0028">Amino-acid biosynthesis</keyword>
<dbReference type="EC" id="4.1.3.27" evidence="5 15"/>
<keyword evidence="10 15" id="KW-0460">Magnesium</keyword>
<dbReference type="AlphaFoldDB" id="A0A7U7DIH2"/>
<evidence type="ECO:0000256" key="5">
    <source>
        <dbReference type="ARBA" id="ARBA00012266"/>
    </source>
</evidence>
<evidence type="ECO:0000256" key="8">
    <source>
        <dbReference type="ARBA" id="ARBA00022723"/>
    </source>
</evidence>
<comment type="pathway">
    <text evidence="2 15">Amino-acid biosynthesis; L-tryptophan biosynthesis; L-tryptophan from chorismate: step 1/5.</text>
</comment>
<dbReference type="RefSeq" id="WP_053054142.1">
    <property type="nucleotide sequence ID" value="NZ_LR861807.1"/>
</dbReference>
<evidence type="ECO:0000256" key="12">
    <source>
        <dbReference type="ARBA" id="ARBA00023239"/>
    </source>
</evidence>
<gene>
    <name evidence="15" type="primary">trpE</name>
    <name evidence="19" type="ORF">XSP_003909</name>
    <name evidence="18" type="ORF">XSP_003940</name>
</gene>
<evidence type="ECO:0000259" key="17">
    <source>
        <dbReference type="Pfam" id="PF04715"/>
    </source>
</evidence>
<dbReference type="Proteomes" id="UP000514411">
    <property type="component" value="Chromosome"/>
</dbReference>
<evidence type="ECO:0000256" key="14">
    <source>
        <dbReference type="ARBA" id="ARBA00047683"/>
    </source>
</evidence>
<dbReference type="GO" id="GO:0000162">
    <property type="term" value="P:L-tryptophan biosynthetic process"/>
    <property type="evidence" value="ECO:0007669"/>
    <property type="project" value="UniProtKB-UniPathway"/>
</dbReference>
<dbReference type="GO" id="GO:0046872">
    <property type="term" value="F:metal ion binding"/>
    <property type="evidence" value="ECO:0007669"/>
    <property type="project" value="UniProtKB-KW"/>
</dbReference>
<keyword evidence="9 15" id="KW-0822">Tryptophan biosynthesis</keyword>
<proteinExistence type="inferred from homology"/>
<feature type="domain" description="Anthranilate synthase component I N-terminal" evidence="17">
    <location>
        <begin position="27"/>
        <end position="170"/>
    </location>
</feature>